<dbReference type="AlphaFoldDB" id="A0A1J4J3I9"/>
<proteinExistence type="predicted"/>
<name>A0A1J4J3I9_9EUKA</name>
<reference evidence="2" key="1">
    <citation type="submission" date="2016-10" db="EMBL/GenBank/DDBJ databases">
        <authorList>
            <person name="Benchimol M."/>
            <person name="Almeida L.G."/>
            <person name="Vasconcelos A.T."/>
            <person name="Perreira-Neves A."/>
            <person name="Rosa I.A."/>
            <person name="Tasca T."/>
            <person name="Bogo M.R."/>
            <person name="de Souza W."/>
        </authorList>
    </citation>
    <scope>NUCLEOTIDE SEQUENCE [LARGE SCALE GENOMIC DNA]</scope>
    <source>
        <strain evidence="2">K</strain>
    </source>
</reference>
<comment type="caution">
    <text evidence="2">The sequence shown here is derived from an EMBL/GenBank/DDBJ whole genome shotgun (WGS) entry which is preliminary data.</text>
</comment>
<dbReference type="RefSeq" id="XP_068347059.1">
    <property type="nucleotide sequence ID" value="XM_068512904.1"/>
</dbReference>
<feature type="region of interest" description="Disordered" evidence="1">
    <location>
        <begin position="328"/>
        <end position="358"/>
    </location>
</feature>
<evidence type="ECO:0000313" key="2">
    <source>
        <dbReference type="EMBL" id="OHS93922.1"/>
    </source>
</evidence>
<evidence type="ECO:0000313" key="3">
    <source>
        <dbReference type="Proteomes" id="UP000179807"/>
    </source>
</evidence>
<dbReference type="Proteomes" id="UP000179807">
    <property type="component" value="Unassembled WGS sequence"/>
</dbReference>
<organism evidence="2 3">
    <name type="scientific">Tritrichomonas foetus</name>
    <dbReference type="NCBI Taxonomy" id="1144522"/>
    <lineage>
        <taxon>Eukaryota</taxon>
        <taxon>Metamonada</taxon>
        <taxon>Parabasalia</taxon>
        <taxon>Tritrichomonadida</taxon>
        <taxon>Tritrichomonadidae</taxon>
        <taxon>Tritrichomonas</taxon>
    </lineage>
</organism>
<dbReference type="EMBL" id="MLAK01001365">
    <property type="protein sequence ID" value="OHS93922.1"/>
    <property type="molecule type" value="Genomic_DNA"/>
</dbReference>
<dbReference type="VEuPathDB" id="TrichDB:TRFO_39905"/>
<dbReference type="GeneID" id="94847608"/>
<evidence type="ECO:0000256" key="1">
    <source>
        <dbReference type="SAM" id="MobiDB-lite"/>
    </source>
</evidence>
<accession>A0A1J4J3I9</accession>
<dbReference type="CDD" id="cd00084">
    <property type="entry name" value="HMG-box_SF"/>
    <property type="match status" value="1"/>
</dbReference>
<feature type="region of interest" description="Disordered" evidence="1">
    <location>
        <begin position="174"/>
        <end position="246"/>
    </location>
</feature>
<keyword evidence="3" id="KW-1185">Reference proteome</keyword>
<feature type="compositionally biased region" description="Polar residues" evidence="1">
    <location>
        <begin position="330"/>
        <end position="354"/>
    </location>
</feature>
<sequence>MSSNAGLSAYKIEKLHEIENPCENFEASFQKLLQIGKNWQNLSPEEHQKYEEASKQESDTSAKLPEYREKIVLPVFSIGIDKVETPGQMLPPGGGSAGWGSLSSKTNTPFGKDSFNFDIDKDLDFDDGGFGFSSSMKLHQDISGFGRFNDAFSFGKSVPEDSGKSRYQRFDKMGGMRKNSKKGRFGQDNNLRFGRKNTFDNHANPDKNLPNLSWGESSGHAPTSNIFSNWNPIKRNETNNNSDKNNICMDFETGEKSLPKFSFEFQKHESQNDGDELKNDLDVEVREQLDDIINDVFPDATTEQIDDITDTIVYIINKEVDRKIKHINKNESNSTKPTSTFKPSFTSQFSPNDSQSEKKSDMKYCMKNENPNSSCHCSCCNHCSQACCCQQNPMPFFSFVPIIPLCPINPFMLSQQQQQQQSQSQSQPQNENNLFNSNNIEQIQQQQQQFYLQYYQQCLQYQQQYQQQFQQMYQQYKQMWDQPPPQ</sequence>
<feature type="compositionally biased region" description="Polar residues" evidence="1">
    <location>
        <begin position="210"/>
        <end position="231"/>
    </location>
</feature>
<protein>
    <submittedName>
        <fullName evidence="2">Uncharacterized protein</fullName>
    </submittedName>
</protein>
<gene>
    <name evidence="2" type="ORF">TRFO_39905</name>
</gene>